<keyword evidence="9" id="KW-1278">Translocase</keyword>
<dbReference type="SMART" id="SM00382">
    <property type="entry name" value="AAA"/>
    <property type="match status" value="2"/>
</dbReference>
<evidence type="ECO:0000256" key="3">
    <source>
        <dbReference type="ARBA" id="ARBA00022448"/>
    </source>
</evidence>
<keyword evidence="10" id="KW-0472">Membrane</keyword>
<evidence type="ECO:0000259" key="13">
    <source>
        <dbReference type="PROSITE" id="PS50893"/>
    </source>
</evidence>
<dbReference type="GO" id="GO:0016887">
    <property type="term" value="F:ATP hydrolysis activity"/>
    <property type="evidence" value="ECO:0007669"/>
    <property type="project" value="InterPro"/>
</dbReference>
<dbReference type="InterPro" id="IPR003593">
    <property type="entry name" value="AAA+_ATPase"/>
</dbReference>
<dbReference type="FunFam" id="3.40.50.300:FF:000127">
    <property type="entry name" value="Ribose import ATP-binding protein RbsA"/>
    <property type="match status" value="1"/>
</dbReference>
<accession>A0A560JNV5</accession>
<dbReference type="GO" id="GO:0005886">
    <property type="term" value="C:plasma membrane"/>
    <property type="evidence" value="ECO:0007669"/>
    <property type="project" value="UniProtKB-SubCell"/>
</dbReference>
<feature type="region of interest" description="Disordered" evidence="12">
    <location>
        <begin position="1"/>
        <end position="22"/>
    </location>
</feature>
<comment type="function">
    <text evidence="11">Involved in beta-(1--&gt;2)glucan export. Transmembrane domains (TMD) form a pore in the inner membrane and the ATP-binding domain (NBD) is responsible for energy generation.</text>
</comment>
<comment type="caution">
    <text evidence="14">The sequence shown here is derived from an EMBL/GenBank/DDBJ whole genome shotgun (WGS) entry which is preliminary data.</text>
</comment>
<name>A0A560JNV5_9BRAD</name>
<keyword evidence="15" id="KW-1185">Reference proteome</keyword>
<reference evidence="14 15" key="1">
    <citation type="submission" date="2019-06" db="EMBL/GenBank/DDBJ databases">
        <title>Genomic Encyclopedia of Type Strains, Phase IV (KMG-V): Genome sequencing to study the core and pangenomes of soil and plant-associated prokaryotes.</title>
        <authorList>
            <person name="Whitman W."/>
        </authorList>
    </citation>
    <scope>NUCLEOTIDE SEQUENCE [LARGE SCALE GENOMIC DNA]</scope>
    <source>
        <strain evidence="14 15">BR 10556</strain>
    </source>
</reference>
<sequence>MLANRESPDGGPETMAVRPGRDQGTAEPLLRLIDISKSFPGVHALRGVSLEIHAGEVHVILGQNGAGKSSLIKVLCGAYLADDGVIEHKGRRIAIQGPADANGIGVGVIFQEFSLAPYLDIAQNIFLGRERAFAKAGIIDKAAMHAAARDVLAQLGLNYDTWTFAADLGVAQQQMVEIAKALSQNSSILVMDEPTAAISERESERLFEVIARLKQRGVAIVYISHRMREVVALGDRITVMRDGAVVASYRRDEVSPDEMVGAMIGRSLAGLKRREALAAGAPVLTVTNLQTAKLTDISLEIRAGEVVGLAGLVGSGRTEVVRAIFGADPLRTGVIRLDGADFAQRPDRSTRAGLALLPEDRKREGLALPLAVGENATAAALWRLFRRGWFAPSVAEKVCRNLITRLNIATPGPAQFVRNLSGGNQQKVVLGKWLAAGSRLFMLDEPTRGVDIGAKTEIYRLIDDLAKDGAAVLVISSELPELIHLCDRAYVMRDYRIVGHLGRNELSEKAILDLAVHQ</sequence>
<feature type="domain" description="ABC transporter" evidence="13">
    <location>
        <begin position="30"/>
        <end position="267"/>
    </location>
</feature>
<proteinExistence type="inferred from homology"/>
<evidence type="ECO:0000256" key="11">
    <source>
        <dbReference type="ARBA" id="ARBA00024722"/>
    </source>
</evidence>
<evidence type="ECO:0000256" key="5">
    <source>
        <dbReference type="ARBA" id="ARBA00022597"/>
    </source>
</evidence>
<dbReference type="InterPro" id="IPR050107">
    <property type="entry name" value="ABC_carbohydrate_import_ATPase"/>
</dbReference>
<evidence type="ECO:0000256" key="10">
    <source>
        <dbReference type="ARBA" id="ARBA00023136"/>
    </source>
</evidence>
<protein>
    <submittedName>
        <fullName evidence="14">Monosaccharide ABC transporter ATP-binding protein (CUT2 family)</fullName>
    </submittedName>
</protein>
<feature type="domain" description="ABC transporter" evidence="13">
    <location>
        <begin position="271"/>
        <end position="518"/>
    </location>
</feature>
<dbReference type="PANTHER" id="PTHR43790">
    <property type="entry name" value="CARBOHYDRATE TRANSPORT ATP-BINDING PROTEIN MG119-RELATED"/>
    <property type="match status" value="1"/>
</dbReference>
<dbReference type="CDD" id="cd03216">
    <property type="entry name" value="ABC_Carb_Monos_I"/>
    <property type="match status" value="1"/>
</dbReference>
<evidence type="ECO:0000256" key="2">
    <source>
        <dbReference type="ARBA" id="ARBA00005417"/>
    </source>
</evidence>
<keyword evidence="6" id="KW-0677">Repeat</keyword>
<dbReference type="Gene3D" id="3.40.50.300">
    <property type="entry name" value="P-loop containing nucleotide triphosphate hydrolases"/>
    <property type="match status" value="2"/>
</dbReference>
<dbReference type="PROSITE" id="PS00211">
    <property type="entry name" value="ABC_TRANSPORTER_1"/>
    <property type="match status" value="1"/>
</dbReference>
<dbReference type="GO" id="GO:0005524">
    <property type="term" value="F:ATP binding"/>
    <property type="evidence" value="ECO:0007669"/>
    <property type="project" value="UniProtKB-KW"/>
</dbReference>
<evidence type="ECO:0000256" key="12">
    <source>
        <dbReference type="SAM" id="MobiDB-lite"/>
    </source>
</evidence>
<keyword evidence="7" id="KW-0547">Nucleotide-binding</keyword>
<organism evidence="14 15">
    <name type="scientific">Bradyrhizobium sacchari</name>
    <dbReference type="NCBI Taxonomy" id="1399419"/>
    <lineage>
        <taxon>Bacteria</taxon>
        <taxon>Pseudomonadati</taxon>
        <taxon>Pseudomonadota</taxon>
        <taxon>Alphaproteobacteria</taxon>
        <taxon>Hyphomicrobiales</taxon>
        <taxon>Nitrobacteraceae</taxon>
        <taxon>Bradyrhizobium</taxon>
    </lineage>
</organism>
<dbReference type="InterPro" id="IPR017871">
    <property type="entry name" value="ABC_transporter-like_CS"/>
</dbReference>
<dbReference type="InterPro" id="IPR027417">
    <property type="entry name" value="P-loop_NTPase"/>
</dbReference>
<dbReference type="Proteomes" id="UP000315914">
    <property type="component" value="Unassembled WGS sequence"/>
</dbReference>
<dbReference type="PANTHER" id="PTHR43790:SF3">
    <property type="entry name" value="D-ALLOSE IMPORT ATP-BINDING PROTEIN ALSA-RELATED"/>
    <property type="match status" value="1"/>
</dbReference>
<gene>
    <name evidence="14" type="ORF">FBZ95_106576</name>
</gene>
<keyword evidence="4" id="KW-1003">Cell membrane</keyword>
<dbReference type="EMBL" id="VITW01000006">
    <property type="protein sequence ID" value="TWB72861.1"/>
    <property type="molecule type" value="Genomic_DNA"/>
</dbReference>
<keyword evidence="3" id="KW-0813">Transport</keyword>
<dbReference type="RefSeq" id="WP_347337609.1">
    <property type="nucleotide sequence ID" value="NZ_LWIG01000015.1"/>
</dbReference>
<keyword evidence="8 14" id="KW-0067">ATP-binding</keyword>
<dbReference type="PROSITE" id="PS50893">
    <property type="entry name" value="ABC_TRANSPORTER_2"/>
    <property type="match status" value="2"/>
</dbReference>
<dbReference type="STRING" id="1399419.A5906_39885"/>
<evidence type="ECO:0000256" key="4">
    <source>
        <dbReference type="ARBA" id="ARBA00022475"/>
    </source>
</evidence>
<comment type="similarity">
    <text evidence="2">Belongs to the ABC transporter superfamily.</text>
</comment>
<dbReference type="AlphaFoldDB" id="A0A560JNV5"/>
<dbReference type="CDD" id="cd03215">
    <property type="entry name" value="ABC_Carb_Monos_II"/>
    <property type="match status" value="1"/>
</dbReference>
<evidence type="ECO:0000256" key="7">
    <source>
        <dbReference type="ARBA" id="ARBA00022741"/>
    </source>
</evidence>
<keyword evidence="5" id="KW-0762">Sugar transport</keyword>
<dbReference type="SUPFAM" id="SSF52540">
    <property type="entry name" value="P-loop containing nucleoside triphosphate hydrolases"/>
    <property type="match status" value="2"/>
</dbReference>
<evidence type="ECO:0000256" key="9">
    <source>
        <dbReference type="ARBA" id="ARBA00022967"/>
    </source>
</evidence>
<dbReference type="Pfam" id="PF00005">
    <property type="entry name" value="ABC_tran"/>
    <property type="match status" value="2"/>
</dbReference>
<evidence type="ECO:0000256" key="8">
    <source>
        <dbReference type="ARBA" id="ARBA00022840"/>
    </source>
</evidence>
<dbReference type="InterPro" id="IPR003439">
    <property type="entry name" value="ABC_transporter-like_ATP-bd"/>
</dbReference>
<evidence type="ECO:0000313" key="15">
    <source>
        <dbReference type="Proteomes" id="UP000315914"/>
    </source>
</evidence>
<comment type="subcellular location">
    <subcellularLocation>
        <location evidence="1">Cell membrane</location>
        <topology evidence="1">Peripheral membrane protein</topology>
    </subcellularLocation>
</comment>
<evidence type="ECO:0000313" key="14">
    <source>
        <dbReference type="EMBL" id="TWB72861.1"/>
    </source>
</evidence>
<evidence type="ECO:0000256" key="1">
    <source>
        <dbReference type="ARBA" id="ARBA00004202"/>
    </source>
</evidence>
<evidence type="ECO:0000256" key="6">
    <source>
        <dbReference type="ARBA" id="ARBA00022737"/>
    </source>
</evidence>